<evidence type="ECO:0000256" key="2">
    <source>
        <dbReference type="ARBA" id="ARBA00022741"/>
    </source>
</evidence>
<sequence>MAIIKIENLSKIYSSQIEEVQALKNINLTINKGDFIVVNGPSGSGKSTLLNLLAGIDEASSGEIEINKTSLNSLSDRERTELRRDKIGLVFQYFELVPVLTVWENVEYPLLLQKVSKSERKKRVDKILKELALDKMNNRLPGQLSGGQKQRVAIARALVTEPEVVLADEPTGNLDSETGKTIIELMLNLNNEYDVAFVIVTHDLFINRYAQKLIEIKDGTLSVKEVS</sequence>
<keyword evidence="3 5" id="KW-0067">ATP-binding</keyword>
<dbReference type="AlphaFoldDB" id="A0A8A7KKN4"/>
<dbReference type="Pfam" id="PF00005">
    <property type="entry name" value="ABC_tran"/>
    <property type="match status" value="1"/>
</dbReference>
<protein>
    <submittedName>
        <fullName evidence="5">ATP-binding cassette domain-containing protein</fullName>
    </submittedName>
</protein>
<keyword evidence="6" id="KW-1185">Reference proteome</keyword>
<reference evidence="5" key="1">
    <citation type="submission" date="2019-12" db="EMBL/GenBank/DDBJ databases">
        <authorList>
            <person name="zhang j."/>
            <person name="sun C.M."/>
        </authorList>
    </citation>
    <scope>NUCLEOTIDE SEQUENCE</scope>
    <source>
        <strain evidence="5">NS-1</strain>
    </source>
</reference>
<evidence type="ECO:0000313" key="5">
    <source>
        <dbReference type="EMBL" id="QTL99407.1"/>
    </source>
</evidence>
<organism evidence="5 6">
    <name type="scientific">Iocasia fonsfrigidae</name>
    <dbReference type="NCBI Taxonomy" id="2682810"/>
    <lineage>
        <taxon>Bacteria</taxon>
        <taxon>Bacillati</taxon>
        <taxon>Bacillota</taxon>
        <taxon>Clostridia</taxon>
        <taxon>Halanaerobiales</taxon>
        <taxon>Halanaerobiaceae</taxon>
        <taxon>Iocasia</taxon>
    </lineage>
</organism>
<keyword evidence="1" id="KW-0813">Transport</keyword>
<dbReference type="InterPro" id="IPR015854">
    <property type="entry name" value="ABC_transpr_LolD-like"/>
</dbReference>
<dbReference type="InterPro" id="IPR003439">
    <property type="entry name" value="ABC_transporter-like_ATP-bd"/>
</dbReference>
<dbReference type="GO" id="GO:0005524">
    <property type="term" value="F:ATP binding"/>
    <property type="evidence" value="ECO:0007669"/>
    <property type="project" value="UniProtKB-KW"/>
</dbReference>
<dbReference type="PANTHER" id="PTHR24220">
    <property type="entry name" value="IMPORT ATP-BINDING PROTEIN"/>
    <property type="match status" value="1"/>
</dbReference>
<evidence type="ECO:0000256" key="3">
    <source>
        <dbReference type="ARBA" id="ARBA00022840"/>
    </source>
</evidence>
<name>A0A8A7KKN4_9FIRM</name>
<dbReference type="InterPro" id="IPR017871">
    <property type="entry name" value="ABC_transporter-like_CS"/>
</dbReference>
<dbReference type="PROSITE" id="PS50893">
    <property type="entry name" value="ABC_TRANSPORTER_2"/>
    <property type="match status" value="1"/>
</dbReference>
<feature type="domain" description="ABC transporter" evidence="4">
    <location>
        <begin position="4"/>
        <end position="226"/>
    </location>
</feature>
<dbReference type="GO" id="GO:0016887">
    <property type="term" value="F:ATP hydrolysis activity"/>
    <property type="evidence" value="ECO:0007669"/>
    <property type="project" value="InterPro"/>
</dbReference>
<dbReference type="PROSITE" id="PS00211">
    <property type="entry name" value="ABC_TRANSPORTER_1"/>
    <property type="match status" value="1"/>
</dbReference>
<dbReference type="GO" id="GO:0005886">
    <property type="term" value="C:plasma membrane"/>
    <property type="evidence" value="ECO:0007669"/>
    <property type="project" value="TreeGrafter"/>
</dbReference>
<evidence type="ECO:0000256" key="1">
    <source>
        <dbReference type="ARBA" id="ARBA00022448"/>
    </source>
</evidence>
<dbReference type="EMBL" id="CP046640">
    <property type="protein sequence ID" value="QTL99407.1"/>
    <property type="molecule type" value="Genomic_DNA"/>
</dbReference>
<dbReference type="Proteomes" id="UP000665020">
    <property type="component" value="Chromosome"/>
</dbReference>
<dbReference type="KEGG" id="ifn:GM661_16300"/>
<dbReference type="InterPro" id="IPR017911">
    <property type="entry name" value="MacB-like_ATP-bd"/>
</dbReference>
<accession>A0A8A7KKN4</accession>
<dbReference type="InterPro" id="IPR027417">
    <property type="entry name" value="P-loop_NTPase"/>
</dbReference>
<evidence type="ECO:0000313" key="6">
    <source>
        <dbReference type="Proteomes" id="UP000665020"/>
    </source>
</evidence>
<dbReference type="InterPro" id="IPR003593">
    <property type="entry name" value="AAA+_ATPase"/>
</dbReference>
<dbReference type="FunFam" id="3.40.50.300:FF:000032">
    <property type="entry name" value="Export ABC transporter ATP-binding protein"/>
    <property type="match status" value="1"/>
</dbReference>
<dbReference type="CDD" id="cd03255">
    <property type="entry name" value="ABC_MJ0796_LolCDE_FtsE"/>
    <property type="match status" value="1"/>
</dbReference>
<dbReference type="PANTHER" id="PTHR24220:SF86">
    <property type="entry name" value="ABC TRANSPORTER ABCH.1"/>
    <property type="match status" value="1"/>
</dbReference>
<proteinExistence type="predicted"/>
<dbReference type="SUPFAM" id="SSF52540">
    <property type="entry name" value="P-loop containing nucleoside triphosphate hydrolases"/>
    <property type="match status" value="1"/>
</dbReference>
<dbReference type="Gene3D" id="3.40.50.300">
    <property type="entry name" value="P-loop containing nucleotide triphosphate hydrolases"/>
    <property type="match status" value="1"/>
</dbReference>
<keyword evidence="2" id="KW-0547">Nucleotide-binding</keyword>
<dbReference type="SMART" id="SM00382">
    <property type="entry name" value="AAA"/>
    <property type="match status" value="1"/>
</dbReference>
<evidence type="ECO:0000259" key="4">
    <source>
        <dbReference type="PROSITE" id="PS50893"/>
    </source>
</evidence>
<dbReference type="GO" id="GO:0098796">
    <property type="term" value="C:membrane protein complex"/>
    <property type="evidence" value="ECO:0007669"/>
    <property type="project" value="UniProtKB-ARBA"/>
</dbReference>
<dbReference type="GO" id="GO:0022857">
    <property type="term" value="F:transmembrane transporter activity"/>
    <property type="evidence" value="ECO:0007669"/>
    <property type="project" value="TreeGrafter"/>
</dbReference>
<gene>
    <name evidence="5" type="ORF">GM661_16300</name>
</gene>
<dbReference type="RefSeq" id="WP_230867755.1">
    <property type="nucleotide sequence ID" value="NZ_CP046640.1"/>
</dbReference>